<protein>
    <recommendedName>
        <fullName evidence="1">BioF2-like acetyltransferase domain-containing protein</fullName>
    </recommendedName>
</protein>
<dbReference type="KEGG" id="mmar:MODMU_2679"/>
<name>I4EXJ5_MODI5</name>
<feature type="domain" description="BioF2-like acetyltransferase" evidence="1">
    <location>
        <begin position="111"/>
        <end position="231"/>
    </location>
</feature>
<keyword evidence="3" id="KW-1185">Reference proteome</keyword>
<organism evidence="2 3">
    <name type="scientific">Modestobacter italicus (strain DSM 44449 / CECT 9708 / BC 501)</name>
    <dbReference type="NCBI Taxonomy" id="2732864"/>
    <lineage>
        <taxon>Bacteria</taxon>
        <taxon>Bacillati</taxon>
        <taxon>Actinomycetota</taxon>
        <taxon>Actinomycetes</taxon>
        <taxon>Geodermatophilales</taxon>
        <taxon>Geodermatophilaceae</taxon>
        <taxon>Modestobacter</taxon>
    </lineage>
</organism>
<dbReference type="Pfam" id="PF13480">
    <property type="entry name" value="Acetyltransf_6"/>
    <property type="match status" value="1"/>
</dbReference>
<accession>I4EXJ5</accession>
<dbReference type="eggNOG" id="ENOG502ZBRJ">
    <property type="taxonomic scope" value="Bacteria"/>
</dbReference>
<proteinExistence type="predicted"/>
<dbReference type="Proteomes" id="UP000006461">
    <property type="component" value="Chromosome"/>
</dbReference>
<dbReference type="InterPro" id="IPR016181">
    <property type="entry name" value="Acyl_CoA_acyltransferase"/>
</dbReference>
<reference evidence="2 3" key="1">
    <citation type="journal article" date="2012" name="J. Bacteriol.">
        <title>Genome Sequence of Radiation-Resistant Modestobacter marinus Strain BC501, a Representative Actinobacterium That Thrives on Calcareous Stone Surfaces.</title>
        <authorList>
            <person name="Normand P."/>
            <person name="Gury J."/>
            <person name="Pujic P."/>
            <person name="Chouaia B."/>
            <person name="Crotti E."/>
            <person name="Brusetti L."/>
            <person name="Daffonchio D."/>
            <person name="Vacherie B."/>
            <person name="Barbe V."/>
            <person name="Medigue C."/>
            <person name="Calteau A."/>
            <person name="Ghodhbane-Gtari F."/>
            <person name="Essoussi I."/>
            <person name="Nouioui I."/>
            <person name="Abbassi-Ghozzi I."/>
            <person name="Gtari M."/>
        </authorList>
    </citation>
    <scope>NUCLEOTIDE SEQUENCE [LARGE SCALE GENOMIC DNA]</scope>
    <source>
        <strain evidence="3">BC 501</strain>
    </source>
</reference>
<gene>
    <name evidence="2" type="ordered locus">MODMU_2679</name>
</gene>
<dbReference type="STRING" id="477641.MODMU_2679"/>
<sequence length="287" mass="31563">MGRPDDMRDVCLARVPVVTEAELAEHLRARGRRVVEHRSRWWRQIVPGFYRPVHDMARLTAREATRPTAACWGYQACLADDDAGHANAAVPAHVISDLAGFDEAALPKTRRHALRKVRERAELVELTGPAVLHDQGYEVLRSAHERTGYGRLPSREEFLADLAHLGEPASGVVLAGIVDGRLGGYLTGHAVDGTAYATSSVVATWALRANLGTGLHHEFLHACRRAGGITEVVDGLHAREDEGLCRHKELLGVPLRRLPARLVMVPGATTVIRRRSPDKYYRLSGRG</sequence>
<dbReference type="SUPFAM" id="SSF55729">
    <property type="entry name" value="Acyl-CoA N-acyltransferases (Nat)"/>
    <property type="match status" value="1"/>
</dbReference>
<evidence type="ECO:0000259" key="1">
    <source>
        <dbReference type="Pfam" id="PF13480"/>
    </source>
</evidence>
<evidence type="ECO:0000313" key="2">
    <source>
        <dbReference type="EMBL" id="CCH88108.1"/>
    </source>
</evidence>
<dbReference type="AlphaFoldDB" id="I4EXJ5"/>
<dbReference type="InterPro" id="IPR038740">
    <property type="entry name" value="BioF2-like_GNAT_dom"/>
</dbReference>
<dbReference type="EMBL" id="FO203431">
    <property type="protein sequence ID" value="CCH88108.1"/>
    <property type="molecule type" value="Genomic_DNA"/>
</dbReference>
<dbReference type="HOGENOM" id="CLU_965448_0_0_11"/>
<evidence type="ECO:0000313" key="3">
    <source>
        <dbReference type="Proteomes" id="UP000006461"/>
    </source>
</evidence>